<feature type="region of interest" description="Disordered" evidence="6">
    <location>
        <begin position="1008"/>
        <end position="1082"/>
    </location>
</feature>
<dbReference type="InterPro" id="IPR029021">
    <property type="entry name" value="Prot-tyrosine_phosphatase-like"/>
</dbReference>
<keyword evidence="3" id="KW-0963">Cytoplasm</keyword>
<feature type="region of interest" description="Disordered" evidence="6">
    <location>
        <begin position="759"/>
        <end position="924"/>
    </location>
</feature>
<organism evidence="10 11">
    <name type="scientific">Daphnia galeata</name>
    <dbReference type="NCBI Taxonomy" id="27404"/>
    <lineage>
        <taxon>Eukaryota</taxon>
        <taxon>Metazoa</taxon>
        <taxon>Ecdysozoa</taxon>
        <taxon>Arthropoda</taxon>
        <taxon>Crustacea</taxon>
        <taxon>Branchiopoda</taxon>
        <taxon>Diplostraca</taxon>
        <taxon>Cladocera</taxon>
        <taxon>Anomopoda</taxon>
        <taxon>Daphniidae</taxon>
        <taxon>Daphnia</taxon>
    </lineage>
</organism>
<feature type="compositionally biased region" description="Low complexity" evidence="6">
    <location>
        <begin position="1067"/>
        <end position="1082"/>
    </location>
</feature>
<dbReference type="PROSITE" id="PS51180">
    <property type="entry name" value="BRO1"/>
    <property type="match status" value="1"/>
</dbReference>
<keyword evidence="4" id="KW-0967">Endosome</keyword>
<evidence type="ECO:0000256" key="5">
    <source>
        <dbReference type="SAM" id="Coils"/>
    </source>
</evidence>
<dbReference type="GO" id="GO:0048666">
    <property type="term" value="P:neuron development"/>
    <property type="evidence" value="ECO:0007669"/>
    <property type="project" value="UniProtKB-ARBA"/>
</dbReference>
<dbReference type="SMART" id="SM00404">
    <property type="entry name" value="PTPc_motif"/>
    <property type="match status" value="1"/>
</dbReference>
<gene>
    <name evidence="10" type="ORF">DGAL_LOCUS9795</name>
</gene>
<evidence type="ECO:0000313" key="10">
    <source>
        <dbReference type="EMBL" id="CAH0106638.1"/>
    </source>
</evidence>
<dbReference type="Pfam" id="PF03097">
    <property type="entry name" value="BRO1"/>
    <property type="match status" value="1"/>
</dbReference>
<feature type="compositionally biased region" description="Polar residues" evidence="6">
    <location>
        <begin position="811"/>
        <end position="835"/>
    </location>
</feature>
<dbReference type="PROSITE" id="PS50056">
    <property type="entry name" value="TYR_PHOSPHATASE_2"/>
    <property type="match status" value="1"/>
</dbReference>
<name>A0A8J2WPG3_9CRUS</name>
<feature type="compositionally biased region" description="Low complexity" evidence="6">
    <location>
        <begin position="860"/>
        <end position="872"/>
    </location>
</feature>
<evidence type="ECO:0000313" key="11">
    <source>
        <dbReference type="Proteomes" id="UP000789390"/>
    </source>
</evidence>
<feature type="domain" description="BRO1" evidence="9">
    <location>
        <begin position="1"/>
        <end position="406"/>
    </location>
</feature>
<feature type="compositionally biased region" description="Polar residues" evidence="6">
    <location>
        <begin position="873"/>
        <end position="894"/>
    </location>
</feature>
<dbReference type="GO" id="GO:0005768">
    <property type="term" value="C:endosome"/>
    <property type="evidence" value="ECO:0007669"/>
    <property type="project" value="UniProtKB-SubCell"/>
</dbReference>
<dbReference type="InterPro" id="IPR004328">
    <property type="entry name" value="BRO1_dom"/>
</dbReference>
<feature type="region of interest" description="Disordered" evidence="6">
    <location>
        <begin position="1121"/>
        <end position="1151"/>
    </location>
</feature>
<dbReference type="SMART" id="SM01041">
    <property type="entry name" value="BRO1"/>
    <property type="match status" value="1"/>
</dbReference>
<protein>
    <recommendedName>
        <fullName evidence="12">Tyrosine-protein phosphatase non-receptor type 23</fullName>
    </recommendedName>
</protein>
<feature type="domain" description="Tyrosine specific protein phosphatases" evidence="8">
    <location>
        <begin position="1545"/>
        <end position="1623"/>
    </location>
</feature>
<feature type="compositionally biased region" description="Basic and acidic residues" evidence="6">
    <location>
        <begin position="708"/>
        <end position="719"/>
    </location>
</feature>
<dbReference type="InterPro" id="IPR000242">
    <property type="entry name" value="PTP_cat"/>
</dbReference>
<feature type="compositionally biased region" description="Polar residues" evidence="6">
    <location>
        <begin position="720"/>
        <end position="736"/>
    </location>
</feature>
<dbReference type="InterPro" id="IPR025304">
    <property type="entry name" value="ALIX_V_dom"/>
</dbReference>
<feature type="coiled-coil region" evidence="5">
    <location>
        <begin position="459"/>
        <end position="486"/>
    </location>
</feature>
<dbReference type="PANTHER" id="PTHR23030:SF30">
    <property type="entry name" value="TYROSINE-PROTEIN PHOSPHATASE NON-RECEPTOR TYPE 23"/>
    <property type="match status" value="1"/>
</dbReference>
<dbReference type="Pfam" id="PF00102">
    <property type="entry name" value="Y_phosphatase"/>
    <property type="match status" value="1"/>
</dbReference>
<feature type="domain" description="Tyrosine-protein phosphatase" evidence="7">
    <location>
        <begin position="1397"/>
        <end position="1632"/>
    </location>
</feature>
<dbReference type="Gene3D" id="1.20.140.50">
    <property type="entry name" value="alix/aip1 like domains"/>
    <property type="match status" value="1"/>
</dbReference>
<evidence type="ECO:0000259" key="9">
    <source>
        <dbReference type="PROSITE" id="PS51180"/>
    </source>
</evidence>
<comment type="subcellular location">
    <subcellularLocation>
        <location evidence="2">Cytoplasm</location>
    </subcellularLocation>
    <subcellularLocation>
        <location evidence="1">Endosome</location>
    </subcellularLocation>
</comment>
<feature type="compositionally biased region" description="Polar residues" evidence="6">
    <location>
        <begin position="850"/>
        <end position="859"/>
    </location>
</feature>
<dbReference type="PROSITE" id="PS00383">
    <property type="entry name" value="TYR_PHOSPHATASE_1"/>
    <property type="match status" value="1"/>
</dbReference>
<evidence type="ECO:0008006" key="12">
    <source>
        <dbReference type="Google" id="ProtNLM"/>
    </source>
</evidence>
<dbReference type="PROSITE" id="PS50055">
    <property type="entry name" value="TYR_PHOSPHATASE_PTP"/>
    <property type="match status" value="1"/>
</dbReference>
<feature type="coiled-coil region" evidence="5">
    <location>
        <begin position="282"/>
        <end position="309"/>
    </location>
</feature>
<dbReference type="Gene3D" id="1.25.40.280">
    <property type="entry name" value="alix/aip1 like domains"/>
    <property type="match status" value="1"/>
</dbReference>
<feature type="coiled-coil region" evidence="5">
    <location>
        <begin position="555"/>
        <end position="589"/>
    </location>
</feature>
<sequence length="1782" mass="195653">MEGVPKLYMLRTTLKTSPERTDFSRKVKWQIREHFNEDPNSYANETRELETLRAAACHPPQDFTGCSLLKKYYCQLNFLQNRFTFSEAGRDEVFFTWCDMYTGLAYSTTDIKHEMACVLYNIGALHMNLGAMDSRQTADGMKISCSHFQCAAWAFQQINEKYPQQRETDLGYDLVKFFATVSLAQAQECILEKSIIDARKPGIVAKVAAQIVEYYNLAVKVLDQGDNHPDGNALVEVAGVKAYNIWKKYSEFKMTFHQCVALLYMGIHSEEMQKMGERLAYFQAAMDKLTEATKKAKKLENKSESVNDAISFVHDVVGGKLKAAEKENEFVYHEKVPDRASLPDIKGASLVKGTPFDITDPEIAGQDIFHRLVPMEAHEASSLYSEEKAKLLRRVGGNVEEKDKELALFLTSLQVDQLRVHLEPSGLPQELIDLCAAFSVESNVVQSLIDAMGELSSVYTDVESSLAEVQNLLSEEQENERLYQSQGKRPPSMILKELSLEAGRFVEAHAKAADSNMLLHKAINSHLGNLRTLSLPLSEIQAQLPSIQALESSKDQSAIKELHRLLDKVEEMRKQRQMLYTQLREALQADDITKLATHQTDLEVLFTQELAKHQRVTSLIEQNLSAQEKILVALTEANARYADTRRSTADIQQRRAATVGALMGSAEAYPDLIAKCQKGLEFYRKMDTNVTKLLQRLRSVCRVQQEEREQQEAARERNRPSNVTNSRPEIQDSTDVPSGPKLKDFLHLMKKDRIGVEPTFIPTTSSAPPSSAGAEAAAPFSYPYQRPTPLGAEQSDRHPLSTPYVPDGNSYYYQNNTSQSGFPSSGPNMSRPTYNSSFSTSDRSSSSFSVTQPGASNRTPSSYKYPSPSSSPLHQQHTPPVNPIPTSQSQQPTYPTAGGHAYLGQQPSVGGNNMPSFVSTQQMQPQNYPPTSNYYGQIPSAASYSSSSLSMQQQVYPTVSQMGQQPTSATASVPVTPISTLTTTNYPTASYMIPNGGTYSSSSYVPNLAQASEQQPSSEAPASFTQANSALSQQQTYGVPSYLNQPSSGRDNQSGPLSYPIANASIPPTQQQQQQQQYPYYPGAPMYGYPPTTTTAAAAASSMHQYSYGYNSSNSNLDGSGGYQHGITGTNNSALSTQSAGHQGPGTAASASGIGQYQHYPYYPNPVDPANNYHYQLPGSYYPAANSYPPAAEQILQPTPLAPTPVPPVPTVVQAPVPNLPATVPSNPASVGQVASNLELLTLLDLSVPMAPIGGLLEPQPREAQTPGGNTQGTTTLTNSTIKSVMMSPAVTPDAIKPTPISSATESFPFHESPSKSEVKLPMIPTPGGHKDPLADAELASKLAVEVEKLDKLVDGLTRKSLNGPTSLDTRWKEVLELQERESTRNSISVARCYPMKNRLPDVLPYDHNRVELPTTKDDYINASLVPALSPGAPSFIATQTPLPCSQQDFWTMIWQQSVEIVVCLLSDAEIPKPSPSTTAIYWPVEKGRDVTSGPWTITLQSSNIRSYCHERILGLSKNGEAKQHVVIHLQFTAWPGSSFPASPTQFLQLTSEVLHFWQQQRSKTHPIVVHCLAGAGRTGLFCLLSTALSDLTSGHGLLDVVRIAASLCQHRRNMFRDREHLLFAYQALLYHAQDLLMKRGILSGTGSLQGSPVKKHHPSQDFIHSPIPTPSTNETPVLEAAANVLKKTTETEQVASQVDTKYQVTEEPTALLQTTETPTPKKSQALGALAILDPANFTLDGGQTNKHRVTKESFKNSSQLGSMSDPSDPLSQLDPLWSLAK</sequence>
<dbReference type="Gene3D" id="1.20.120.560">
    <property type="entry name" value="alix/aip1 in complex with the ypdl late domain"/>
    <property type="match status" value="1"/>
</dbReference>
<dbReference type="GO" id="GO:0032456">
    <property type="term" value="P:endocytic recycling"/>
    <property type="evidence" value="ECO:0007669"/>
    <property type="project" value="TreeGrafter"/>
</dbReference>
<dbReference type="SUPFAM" id="SSF52799">
    <property type="entry name" value="(Phosphotyrosine protein) phosphatases II"/>
    <property type="match status" value="1"/>
</dbReference>
<dbReference type="CDD" id="cd09234">
    <property type="entry name" value="V_HD-PTP_like"/>
    <property type="match status" value="1"/>
</dbReference>
<dbReference type="GO" id="GO:0045022">
    <property type="term" value="P:early endosome to late endosome transport"/>
    <property type="evidence" value="ECO:0007669"/>
    <property type="project" value="TreeGrafter"/>
</dbReference>
<feature type="compositionally biased region" description="Low complexity" evidence="6">
    <location>
        <begin position="836"/>
        <end position="849"/>
    </location>
</feature>
<dbReference type="PANTHER" id="PTHR23030">
    <property type="entry name" value="PCD6 INTERACTING PROTEIN-RELATED"/>
    <property type="match status" value="1"/>
</dbReference>
<comment type="caution">
    <text evidence="10">The sequence shown here is derived from an EMBL/GenBank/DDBJ whole genome shotgun (WGS) entry which is preliminary data.</text>
</comment>
<feature type="region of interest" description="Disordered" evidence="6">
    <location>
        <begin position="1742"/>
        <end position="1782"/>
    </location>
</feature>
<dbReference type="InterPro" id="IPR003595">
    <property type="entry name" value="Tyr_Pase_cat"/>
</dbReference>
<evidence type="ECO:0000256" key="4">
    <source>
        <dbReference type="ARBA" id="ARBA00022753"/>
    </source>
</evidence>
<evidence type="ECO:0000259" key="8">
    <source>
        <dbReference type="PROSITE" id="PS50056"/>
    </source>
</evidence>
<feature type="compositionally biased region" description="Polar residues" evidence="6">
    <location>
        <begin position="905"/>
        <end position="924"/>
    </location>
</feature>
<feature type="region of interest" description="Disordered" evidence="6">
    <location>
        <begin position="708"/>
        <end position="742"/>
    </location>
</feature>
<reference evidence="10" key="1">
    <citation type="submission" date="2021-11" db="EMBL/GenBank/DDBJ databases">
        <authorList>
            <person name="Schell T."/>
        </authorList>
    </citation>
    <scope>NUCLEOTIDE SEQUENCE</scope>
    <source>
        <strain evidence="10">M5</strain>
    </source>
</reference>
<dbReference type="InterPro" id="IPR038499">
    <property type="entry name" value="BRO1_sf"/>
</dbReference>
<keyword evidence="11" id="KW-1185">Reference proteome</keyword>
<accession>A0A8J2WPG3</accession>
<evidence type="ECO:0000256" key="3">
    <source>
        <dbReference type="ARBA" id="ARBA00022490"/>
    </source>
</evidence>
<feature type="compositionally biased region" description="Polar residues" evidence="6">
    <location>
        <begin position="1127"/>
        <end position="1141"/>
    </location>
</feature>
<dbReference type="InterPro" id="IPR000387">
    <property type="entry name" value="Tyr_Pase_dom"/>
</dbReference>
<evidence type="ECO:0000256" key="6">
    <source>
        <dbReference type="SAM" id="MobiDB-lite"/>
    </source>
</evidence>
<dbReference type="Gene3D" id="3.90.190.10">
    <property type="entry name" value="Protein tyrosine phosphatase superfamily"/>
    <property type="match status" value="1"/>
</dbReference>
<evidence type="ECO:0000259" key="7">
    <source>
        <dbReference type="PROSITE" id="PS50055"/>
    </source>
</evidence>
<dbReference type="Proteomes" id="UP000789390">
    <property type="component" value="Unassembled WGS sequence"/>
</dbReference>
<dbReference type="OrthoDB" id="10266451at2759"/>
<dbReference type="PRINTS" id="PR00700">
    <property type="entry name" value="PRTYPHPHTASE"/>
</dbReference>
<feature type="compositionally biased region" description="Polar residues" evidence="6">
    <location>
        <begin position="1756"/>
        <end position="1766"/>
    </location>
</feature>
<dbReference type="GO" id="GO:0043328">
    <property type="term" value="P:protein transport to vacuole involved in ubiquitin-dependent protein catabolic process via the multivesicular body sorting pathway"/>
    <property type="evidence" value="ECO:0007669"/>
    <property type="project" value="TreeGrafter"/>
</dbReference>
<evidence type="ECO:0000256" key="1">
    <source>
        <dbReference type="ARBA" id="ARBA00004177"/>
    </source>
</evidence>
<evidence type="ECO:0000256" key="2">
    <source>
        <dbReference type="ARBA" id="ARBA00004496"/>
    </source>
</evidence>
<dbReference type="GO" id="GO:0004725">
    <property type="term" value="F:protein tyrosine phosphatase activity"/>
    <property type="evidence" value="ECO:0007669"/>
    <property type="project" value="InterPro"/>
</dbReference>
<feature type="compositionally biased region" description="Polar residues" evidence="6">
    <location>
        <begin position="1008"/>
        <end position="1056"/>
    </location>
</feature>
<proteinExistence type="predicted"/>
<keyword evidence="5" id="KW-0175">Coiled coil</keyword>
<feature type="compositionally biased region" description="Low complexity" evidence="6">
    <location>
        <begin position="759"/>
        <end position="783"/>
    </location>
</feature>
<dbReference type="SMART" id="SM00194">
    <property type="entry name" value="PTPc"/>
    <property type="match status" value="1"/>
</dbReference>
<dbReference type="Pfam" id="PF13949">
    <property type="entry name" value="ALIX_LYPXL_bnd"/>
    <property type="match status" value="1"/>
</dbReference>
<dbReference type="EMBL" id="CAKKLH010000224">
    <property type="protein sequence ID" value="CAH0106638.1"/>
    <property type="molecule type" value="Genomic_DNA"/>
</dbReference>
<dbReference type="InterPro" id="IPR016130">
    <property type="entry name" value="Tyr_Pase_AS"/>
</dbReference>